<evidence type="ECO:0000313" key="2">
    <source>
        <dbReference type="EMBL" id="PKA49665.1"/>
    </source>
</evidence>
<protein>
    <submittedName>
        <fullName evidence="2">Uncharacterized protein</fullName>
    </submittedName>
</protein>
<sequence>MKTIGSSVLPELEPPSRQVFIPRRRTWPASFDLLVAFAGTARSAPFSKTVSRESLMGRRTRAASSRYGN</sequence>
<organism evidence="2 3">
    <name type="scientific">Apostasia shenzhenica</name>
    <dbReference type="NCBI Taxonomy" id="1088818"/>
    <lineage>
        <taxon>Eukaryota</taxon>
        <taxon>Viridiplantae</taxon>
        <taxon>Streptophyta</taxon>
        <taxon>Embryophyta</taxon>
        <taxon>Tracheophyta</taxon>
        <taxon>Spermatophyta</taxon>
        <taxon>Magnoliopsida</taxon>
        <taxon>Liliopsida</taxon>
        <taxon>Asparagales</taxon>
        <taxon>Orchidaceae</taxon>
        <taxon>Apostasioideae</taxon>
        <taxon>Apostasia</taxon>
    </lineage>
</organism>
<evidence type="ECO:0000313" key="3">
    <source>
        <dbReference type="Proteomes" id="UP000236161"/>
    </source>
</evidence>
<name>A0A2I0A297_9ASPA</name>
<dbReference type="AlphaFoldDB" id="A0A2I0A297"/>
<accession>A0A2I0A297</accession>
<proteinExistence type="predicted"/>
<dbReference type="EMBL" id="KZ452037">
    <property type="protein sequence ID" value="PKA49665.1"/>
    <property type="molecule type" value="Genomic_DNA"/>
</dbReference>
<gene>
    <name evidence="2" type="ORF">AXF42_Ash004206</name>
</gene>
<feature type="region of interest" description="Disordered" evidence="1">
    <location>
        <begin position="46"/>
        <end position="69"/>
    </location>
</feature>
<dbReference type="Proteomes" id="UP000236161">
    <property type="component" value="Unassembled WGS sequence"/>
</dbReference>
<evidence type="ECO:0000256" key="1">
    <source>
        <dbReference type="SAM" id="MobiDB-lite"/>
    </source>
</evidence>
<reference evidence="2 3" key="1">
    <citation type="journal article" date="2017" name="Nature">
        <title>The Apostasia genome and the evolution of orchids.</title>
        <authorList>
            <person name="Zhang G.Q."/>
            <person name="Liu K.W."/>
            <person name="Li Z."/>
            <person name="Lohaus R."/>
            <person name="Hsiao Y.Y."/>
            <person name="Niu S.C."/>
            <person name="Wang J.Y."/>
            <person name="Lin Y.C."/>
            <person name="Xu Q."/>
            <person name="Chen L.J."/>
            <person name="Yoshida K."/>
            <person name="Fujiwara S."/>
            <person name="Wang Z.W."/>
            <person name="Zhang Y.Q."/>
            <person name="Mitsuda N."/>
            <person name="Wang M."/>
            <person name="Liu G.H."/>
            <person name="Pecoraro L."/>
            <person name="Huang H.X."/>
            <person name="Xiao X.J."/>
            <person name="Lin M."/>
            <person name="Wu X.Y."/>
            <person name="Wu W.L."/>
            <person name="Chen Y.Y."/>
            <person name="Chang S.B."/>
            <person name="Sakamoto S."/>
            <person name="Ohme-Takagi M."/>
            <person name="Yagi M."/>
            <person name="Zeng S.J."/>
            <person name="Shen C.Y."/>
            <person name="Yeh C.M."/>
            <person name="Luo Y.B."/>
            <person name="Tsai W.C."/>
            <person name="Van de Peer Y."/>
            <person name="Liu Z.J."/>
        </authorList>
    </citation>
    <scope>NUCLEOTIDE SEQUENCE [LARGE SCALE GENOMIC DNA]</scope>
    <source>
        <strain evidence="3">cv. Shenzhen</strain>
        <tissue evidence="2">Stem</tissue>
    </source>
</reference>
<keyword evidence="3" id="KW-1185">Reference proteome</keyword>